<feature type="region of interest" description="Disordered" evidence="1">
    <location>
        <begin position="518"/>
        <end position="539"/>
    </location>
</feature>
<organism evidence="2 3">
    <name type="scientific">Porphyra umbilicalis</name>
    <name type="common">Purple laver</name>
    <name type="synonym">Red alga</name>
    <dbReference type="NCBI Taxonomy" id="2786"/>
    <lineage>
        <taxon>Eukaryota</taxon>
        <taxon>Rhodophyta</taxon>
        <taxon>Bangiophyceae</taxon>
        <taxon>Bangiales</taxon>
        <taxon>Bangiaceae</taxon>
        <taxon>Porphyra</taxon>
    </lineage>
</organism>
<evidence type="ECO:0000313" key="2">
    <source>
        <dbReference type="EMBL" id="OSX74921.1"/>
    </source>
</evidence>
<proteinExistence type="predicted"/>
<feature type="compositionally biased region" description="Low complexity" evidence="1">
    <location>
        <begin position="718"/>
        <end position="727"/>
    </location>
</feature>
<accession>A0A1X6P215</accession>
<feature type="compositionally biased region" description="Low complexity" evidence="1">
    <location>
        <begin position="521"/>
        <end position="536"/>
    </location>
</feature>
<dbReference type="EMBL" id="KV918924">
    <property type="protein sequence ID" value="OSX74921.1"/>
    <property type="molecule type" value="Genomic_DNA"/>
</dbReference>
<dbReference type="AlphaFoldDB" id="A0A1X6P215"/>
<feature type="compositionally biased region" description="Basic and acidic residues" evidence="1">
    <location>
        <begin position="704"/>
        <end position="714"/>
    </location>
</feature>
<evidence type="ECO:0000256" key="1">
    <source>
        <dbReference type="SAM" id="MobiDB-lite"/>
    </source>
</evidence>
<keyword evidence="3" id="KW-1185">Reference proteome</keyword>
<dbReference type="Proteomes" id="UP000218209">
    <property type="component" value="Unassembled WGS sequence"/>
</dbReference>
<gene>
    <name evidence="2" type="ORF">BU14_0261s0012</name>
</gene>
<evidence type="ECO:0000313" key="3">
    <source>
        <dbReference type="Proteomes" id="UP000218209"/>
    </source>
</evidence>
<feature type="region of interest" description="Disordered" evidence="1">
    <location>
        <begin position="759"/>
        <end position="799"/>
    </location>
</feature>
<name>A0A1X6P215_PORUM</name>
<sequence length="799" mass="83219">MNEDNNDARTDKVGAEYVRFFQSLSIGDAQKEVFLGRLLQEFFSVAVKLDGHLAPVGATLHVAVSRMCEADNPTQAPQHRWIRVIDRLGFFGDEDDHASRVINVGLSYAYRHKELDVMSEATALRLRELRLSVANDNGRNTTITDPALIPSGVVVVARRPPGATGAADDANKDACADDFRAHGRYAEGAGSALLREEGAEVPPGGLTVRGPGADESPPAAGGMDAGSLPPSAGDAAFVQDGGMVVATRRQGVVALAAADGKSTDGGAQSGVESAGNGARDELKVTEMVNTDVTKLVSAVQPVVTPSAAAVECITGVLEGLAKREDLRDALQQLVNDSLLCLARFLGGATAQYSAGVLPADLELSWPGVRRFMQKWWPVWEVPPDEPPAIPAPGTLAAKAHPTRQSLSSKWIIIVDMTTINPVLLRTTATCRRHFKKDLLDVVEVARVGPGMKYPVVGRPRVPTVVPLLAAACHVFESDSLGAVEDMTPPSSARTPTIDDAAAAENEVDDTAVPLGADREQSAAASSTTTEDASATSGMTLEQRYEEMDLLLAEEKTATTGASRARRVAARRVARAPAPHVAAVREGPTGTGGTAARPPSKATGSVQGVGAPAVKRRRVAQASSSGGGAGASRPVGQPGKSGLALIAMCPPRRPPRPPPAAPSRRPAPRANAVEPAAIVGQGGTPTARAGAGSAGNEHGGLTTDKPTEHEYRVDDEPTAETSTAAPTAVARLPLSHEREQQWAAVAAAVQKSQSSVAALLARRQPSTGAPPSSSTSTRSGLEFLQFSSLTESTGRDDDDV</sequence>
<feature type="region of interest" description="Disordered" evidence="1">
    <location>
        <begin position="571"/>
        <end position="727"/>
    </location>
</feature>
<feature type="compositionally biased region" description="Low complexity" evidence="1">
    <location>
        <begin position="764"/>
        <end position="778"/>
    </location>
</feature>
<feature type="region of interest" description="Disordered" evidence="1">
    <location>
        <begin position="200"/>
        <end position="227"/>
    </location>
</feature>
<feature type="compositionally biased region" description="Low complexity" evidence="1">
    <location>
        <begin position="574"/>
        <end position="598"/>
    </location>
</feature>
<protein>
    <submittedName>
        <fullName evidence="2">Uncharacterized protein</fullName>
    </submittedName>
</protein>
<reference evidence="2 3" key="1">
    <citation type="submission" date="2017-03" db="EMBL/GenBank/DDBJ databases">
        <title>WGS assembly of Porphyra umbilicalis.</title>
        <authorList>
            <person name="Brawley S.H."/>
            <person name="Blouin N.A."/>
            <person name="Ficko-Blean E."/>
            <person name="Wheeler G.L."/>
            <person name="Lohr M."/>
            <person name="Goodson H.V."/>
            <person name="Jenkins J.W."/>
            <person name="Blaby-Haas C.E."/>
            <person name="Helliwell K.E."/>
            <person name="Chan C."/>
            <person name="Marriage T."/>
            <person name="Bhattacharya D."/>
            <person name="Klein A.S."/>
            <person name="Badis Y."/>
            <person name="Brodie J."/>
            <person name="Cao Y."/>
            <person name="Collen J."/>
            <person name="Dittami S.M."/>
            <person name="Gachon C.M."/>
            <person name="Green B.R."/>
            <person name="Karpowicz S."/>
            <person name="Kim J.W."/>
            <person name="Kudahl U."/>
            <person name="Lin S."/>
            <person name="Michel G."/>
            <person name="Mittag M."/>
            <person name="Olson B.J."/>
            <person name="Pangilinan J."/>
            <person name="Peng Y."/>
            <person name="Qiu H."/>
            <person name="Shu S."/>
            <person name="Singer J.T."/>
            <person name="Smith A.G."/>
            <person name="Sprecher B.N."/>
            <person name="Wagner V."/>
            <person name="Wang W."/>
            <person name="Wang Z.-Y."/>
            <person name="Yan J."/>
            <person name="Yarish C."/>
            <person name="Zoeuner-Riek S."/>
            <person name="Zhuang Y."/>
            <person name="Zou Y."/>
            <person name="Lindquist E.A."/>
            <person name="Grimwood J."/>
            <person name="Barry K."/>
            <person name="Rokhsar D.S."/>
            <person name="Schmutz J."/>
            <person name="Stiller J.W."/>
            <person name="Grossman A.R."/>
            <person name="Prochnik S.E."/>
        </authorList>
    </citation>
    <scope>NUCLEOTIDE SEQUENCE [LARGE SCALE GENOMIC DNA]</scope>
    <source>
        <strain evidence="2">4086291</strain>
    </source>
</reference>